<evidence type="ECO:0000313" key="3">
    <source>
        <dbReference type="Proteomes" id="UP000275865"/>
    </source>
</evidence>
<comment type="caution">
    <text evidence="2">The sequence shown here is derived from an EMBL/GenBank/DDBJ whole genome shotgun (WGS) entry which is preliminary data.</text>
</comment>
<dbReference type="AlphaFoldDB" id="A0A3A9YDS8"/>
<dbReference type="NCBIfam" id="NF038324">
    <property type="entry name" value="DrmB_fam"/>
    <property type="match status" value="1"/>
</dbReference>
<sequence length="632" mass="70758">MAGKHFRRVGSVRPSHLMFTTGVGAIVDLPNFSVLVRGLDDWNHNAVPDWEPIEEPRLLAAVRKLLKQKSVKELRPAPWIDGADQQPNGPAAKVGVPITPFPGWLRCTACDELAPIDGGVFGFENAKARKPHEARFFHTVCGRKKSGRRPMAVAARFVLACTAGHLDDFPYVQYVHQGGNCPNASHPKLRMDDRGGNLGANVEIRCVPCGARRNMKEVLGQRGTDKLPRCRGRRAHLGDFEPGACKGELKLLVVGASNQWFAQTLSALAVPRTGASELQTKVEQHWSTFEGMESPAFLKFARTAVPVVQREFERWTDEQIWVAVERHRSGPKSDDDENGYPDLHTPEWEIFAAGELPPATPDFTLRRDPDGVPGELKEIYADVIQAERLREVRALVGFTRLDAPDPMDPDLVWRAPLSKATPEWVPASEVRGEGIFLRLPEDLLVEWERRVTDTETMETHREAYGRFRESRYSGRIRGGFDRMRHWPGERYIALHTLSHLLIRTIALECGYSSASLSERIYTSTPEDPRAGILIYTAVPDAEGTLGGLVSLAEHDHLVRLTRRALNDAMHCSSDPLCAERLPHHPEEFLHGAACHVCLFVSETTCERGNRFLDRRFVVPIDNPDLALFPELP</sequence>
<dbReference type="InterPro" id="IPR047721">
    <property type="entry name" value="DrmB"/>
</dbReference>
<dbReference type="InterPro" id="IPR018973">
    <property type="entry name" value="MZB"/>
</dbReference>
<evidence type="ECO:0000259" key="1">
    <source>
        <dbReference type="Pfam" id="PF09369"/>
    </source>
</evidence>
<dbReference type="Proteomes" id="UP000275865">
    <property type="component" value="Unassembled WGS sequence"/>
</dbReference>
<feature type="domain" description="MrfA-like Zn-binding" evidence="1">
    <location>
        <begin position="497"/>
        <end position="598"/>
    </location>
</feature>
<dbReference type="Pfam" id="PF09369">
    <property type="entry name" value="MZB"/>
    <property type="match status" value="1"/>
</dbReference>
<protein>
    <submittedName>
        <fullName evidence="2">DUF1998 domain-containing protein</fullName>
    </submittedName>
</protein>
<proteinExistence type="predicted"/>
<reference evidence="2 3" key="1">
    <citation type="submission" date="2018-09" db="EMBL/GenBank/DDBJ databases">
        <title>Micromonospora sp. nov. MS1-9, isolated from a root of Musa sp.</title>
        <authorList>
            <person name="Kuncharoen N."/>
            <person name="Kudo T."/>
            <person name="Ohkuma M."/>
            <person name="Yuki M."/>
            <person name="Tanasupawat S."/>
        </authorList>
    </citation>
    <scope>NUCLEOTIDE SEQUENCE [LARGE SCALE GENOMIC DNA]</scope>
    <source>
        <strain evidence="2 3">MS1-9</strain>
    </source>
</reference>
<gene>
    <name evidence="2" type="ORF">D7044_14580</name>
</gene>
<name>A0A3A9YDS8_9ACTN</name>
<dbReference type="RefSeq" id="WP_120689244.1">
    <property type="nucleotide sequence ID" value="NZ_RAZT01000006.1"/>
</dbReference>
<dbReference type="EMBL" id="RAZT01000006">
    <property type="protein sequence ID" value="RKN32454.1"/>
    <property type="molecule type" value="Genomic_DNA"/>
</dbReference>
<evidence type="ECO:0000313" key="2">
    <source>
        <dbReference type="EMBL" id="RKN32454.1"/>
    </source>
</evidence>
<organism evidence="2 3">
    <name type="scientific">Micromonospora musae</name>
    <dbReference type="NCBI Taxonomy" id="1894970"/>
    <lineage>
        <taxon>Bacteria</taxon>
        <taxon>Bacillati</taxon>
        <taxon>Actinomycetota</taxon>
        <taxon>Actinomycetes</taxon>
        <taxon>Micromonosporales</taxon>
        <taxon>Micromonosporaceae</taxon>
        <taxon>Micromonospora</taxon>
    </lineage>
</organism>
<accession>A0A3A9YDS8</accession>